<accession>A0ABQ9GIM8</accession>
<name>A0ABQ9GIM8_9NEOP</name>
<dbReference type="EMBL" id="JARBHB010000012">
    <property type="protein sequence ID" value="KAJ8871874.1"/>
    <property type="molecule type" value="Genomic_DNA"/>
</dbReference>
<evidence type="ECO:0000313" key="2">
    <source>
        <dbReference type="EMBL" id="KAJ8871874.1"/>
    </source>
</evidence>
<reference evidence="2 3" key="1">
    <citation type="submission" date="2023-02" db="EMBL/GenBank/DDBJ databases">
        <title>LHISI_Scaffold_Assembly.</title>
        <authorList>
            <person name="Stuart O.P."/>
            <person name="Cleave R."/>
            <person name="Magrath M.J.L."/>
            <person name="Mikheyev A.S."/>
        </authorList>
    </citation>
    <scope>NUCLEOTIDE SEQUENCE [LARGE SCALE GENOMIC DNA]</scope>
    <source>
        <strain evidence="2">Daus_M_001</strain>
        <tissue evidence="2">Leg muscle</tissue>
    </source>
</reference>
<sequence length="917" mass="102790">MLQMAGNGWKCRHCAFGKQCSMYAFRVNHFFFLASPQIPLRQREHLDSSVCPLAYLLAAKTLIKWAHASWLSRVVWCHGRNCSHGHTPKEEGSSKGHRKPGKADRAWKKLCDRNVADVAGGGVFSCRLLPLLLSPPQLTTFIFPAGSSNRSDSQVCSLRGSLLHGRRPGTIFASEAEKHGSDKSYNDTLFKCTIAATFVTNEQCICGTLKAIGGCKPENLMITISGHTVCHCSSEPIVYIQNSVTPLDCKMIKEYITLSEDCEASRAQGSGAHKKRNDAKCRTHVIQSINYAGRENATQKLVNNRLLALRRCVITSVAWFLNPAYSCYLRENAVTSLRRTSGYGHTRSNTGRACELILRRKRRCMEVFLDWENTQKNPYLAATVGIAPYTLLMRVWHVNGAAVAERLACSPPANANWIYPRPGHSRHSQVGLCHWSTGFHGDLPFPPSLLSGAAPFSPSFTLIGPEELAFWFRSAKEDATGGGEGVTGRAQLTQFTGHTQRKKAVKRESPGAKVKTLELPICKKACRLPYSRNRVWVTNGQEMRTRLELLLHMTSRGIHRCLRHGHASLKRTFASGCKRIQLAILSVHTDIYGQCNVFSSVNTIAFTYEPRDAAVVVVLTGTARLRQCRGFAFRIGLCSSHEELRLPISSYSTQLALFYAMNPLPTWTQAEKSTILTSSENIRVKKDEIEKNHQKRRKMGRGNLFSKKKKKINKSENSDTGGPREKTEKPNKDTAKPVVEYHLPPSPTHRTKHSSTIVSRRSPYSPLMSHAAPDFFGLPHFSQMATTKELLILQLRLLFIMSWAIAQKFLQLPRQLSMIYSASGRQNSELVYRGWGGGERVEVCQPSPPPPTNFSKLWTTHNFITQSPCPVRDESRILRGDRQTEKKSCGERLTRQRRATSRWTRGEDRRKGKACGN</sequence>
<dbReference type="Proteomes" id="UP001159363">
    <property type="component" value="Chromosome 11"/>
</dbReference>
<feature type="region of interest" description="Disordered" evidence="1">
    <location>
        <begin position="878"/>
        <end position="917"/>
    </location>
</feature>
<proteinExistence type="predicted"/>
<feature type="compositionally biased region" description="Basic and acidic residues" evidence="1">
    <location>
        <begin position="713"/>
        <end position="735"/>
    </location>
</feature>
<gene>
    <name evidence="2" type="ORF">PR048_028214</name>
</gene>
<comment type="caution">
    <text evidence="2">The sequence shown here is derived from an EMBL/GenBank/DDBJ whole genome shotgun (WGS) entry which is preliminary data.</text>
</comment>
<evidence type="ECO:0000256" key="1">
    <source>
        <dbReference type="SAM" id="MobiDB-lite"/>
    </source>
</evidence>
<keyword evidence="3" id="KW-1185">Reference proteome</keyword>
<feature type="compositionally biased region" description="Basic residues" evidence="1">
    <location>
        <begin position="693"/>
        <end position="712"/>
    </location>
</feature>
<feature type="compositionally biased region" description="Basic and acidic residues" evidence="1">
    <location>
        <begin position="878"/>
        <end position="894"/>
    </location>
</feature>
<evidence type="ECO:0000313" key="3">
    <source>
        <dbReference type="Proteomes" id="UP001159363"/>
    </source>
</evidence>
<organism evidence="2 3">
    <name type="scientific">Dryococelus australis</name>
    <dbReference type="NCBI Taxonomy" id="614101"/>
    <lineage>
        <taxon>Eukaryota</taxon>
        <taxon>Metazoa</taxon>
        <taxon>Ecdysozoa</taxon>
        <taxon>Arthropoda</taxon>
        <taxon>Hexapoda</taxon>
        <taxon>Insecta</taxon>
        <taxon>Pterygota</taxon>
        <taxon>Neoptera</taxon>
        <taxon>Polyneoptera</taxon>
        <taxon>Phasmatodea</taxon>
        <taxon>Verophasmatodea</taxon>
        <taxon>Anareolatae</taxon>
        <taxon>Phasmatidae</taxon>
        <taxon>Eurycanthinae</taxon>
        <taxon>Dryococelus</taxon>
    </lineage>
</organism>
<feature type="region of interest" description="Disordered" evidence="1">
    <location>
        <begin position="686"/>
        <end position="757"/>
    </location>
</feature>
<protein>
    <submittedName>
        <fullName evidence="2">Uncharacterized protein</fullName>
    </submittedName>
</protein>